<evidence type="ECO:0000313" key="1">
    <source>
        <dbReference type="EMBL" id="ESQ29701.1"/>
    </source>
</evidence>
<dbReference type="AlphaFoldDB" id="V4MEL1"/>
<gene>
    <name evidence="1" type="ORF">EUTSA_v10023772mg</name>
</gene>
<proteinExistence type="predicted"/>
<name>V4MEL1_EUTSA</name>
<reference evidence="1 2" key="1">
    <citation type="journal article" date="2013" name="Front. Plant Sci.">
        <title>The Reference Genome of the Halophytic Plant Eutrema salsugineum.</title>
        <authorList>
            <person name="Yang R."/>
            <person name="Jarvis D.E."/>
            <person name="Chen H."/>
            <person name="Beilstein M.A."/>
            <person name="Grimwood J."/>
            <person name="Jenkins J."/>
            <person name="Shu S."/>
            <person name="Prochnik S."/>
            <person name="Xin M."/>
            <person name="Ma C."/>
            <person name="Schmutz J."/>
            <person name="Wing R.A."/>
            <person name="Mitchell-Olds T."/>
            <person name="Schumaker K.S."/>
            <person name="Wang X."/>
        </authorList>
    </citation>
    <scope>NUCLEOTIDE SEQUENCE [LARGE SCALE GENOMIC DNA]</scope>
</reference>
<dbReference type="KEGG" id="eus:EUTSA_v10023772mg"/>
<dbReference type="Proteomes" id="UP000030689">
    <property type="component" value="Unassembled WGS sequence"/>
</dbReference>
<dbReference type="Gramene" id="ESQ29701">
    <property type="protein sequence ID" value="ESQ29701"/>
    <property type="gene ID" value="EUTSA_v10023772mg"/>
</dbReference>
<keyword evidence="2" id="KW-1185">Reference proteome</keyword>
<evidence type="ECO:0000313" key="2">
    <source>
        <dbReference type="Proteomes" id="UP000030689"/>
    </source>
</evidence>
<dbReference type="EMBL" id="KI517881">
    <property type="protein sequence ID" value="ESQ29701.1"/>
    <property type="molecule type" value="Genomic_DNA"/>
</dbReference>
<accession>V4MEL1</accession>
<organism evidence="1 2">
    <name type="scientific">Eutrema salsugineum</name>
    <name type="common">Saltwater cress</name>
    <name type="synonym">Sisymbrium salsugineum</name>
    <dbReference type="NCBI Taxonomy" id="72664"/>
    <lineage>
        <taxon>Eukaryota</taxon>
        <taxon>Viridiplantae</taxon>
        <taxon>Streptophyta</taxon>
        <taxon>Embryophyta</taxon>
        <taxon>Tracheophyta</taxon>
        <taxon>Spermatophyta</taxon>
        <taxon>Magnoliopsida</taxon>
        <taxon>eudicotyledons</taxon>
        <taxon>Gunneridae</taxon>
        <taxon>Pentapetalae</taxon>
        <taxon>rosids</taxon>
        <taxon>malvids</taxon>
        <taxon>Brassicales</taxon>
        <taxon>Brassicaceae</taxon>
        <taxon>Eutremeae</taxon>
        <taxon>Eutrema</taxon>
    </lineage>
</organism>
<sequence length="102" mass="12035">MRILSYHSTNKLWRFVSAYERTQKSRVSSTTRDQLPSLICLTSQFVDKPFQFRKSSQLTPRFVSLITNYVSAKGSRIPKLRSRTDPKIFVRLEKKFLNSLEF</sequence>
<protein>
    <submittedName>
        <fullName evidence="1">Uncharacterized protein</fullName>
    </submittedName>
</protein>